<evidence type="ECO:0000313" key="7">
    <source>
        <dbReference type="EMBL" id="MQN81336.1"/>
    </source>
</evidence>
<keyword evidence="3" id="KW-0028">Amino-acid biosynthesis</keyword>
<evidence type="ECO:0000256" key="1">
    <source>
        <dbReference type="ARBA" id="ARBA00004945"/>
    </source>
</evidence>
<dbReference type="GO" id="GO:0009164">
    <property type="term" value="P:nucleoside catabolic process"/>
    <property type="evidence" value="ECO:0007669"/>
    <property type="project" value="InterPro"/>
</dbReference>
<dbReference type="GO" id="GO:0019509">
    <property type="term" value="P:L-methionine salvage from methylthioadenosine"/>
    <property type="evidence" value="ECO:0007669"/>
    <property type="project" value="UniProtKB-UniPathway"/>
</dbReference>
<reference evidence="7 8" key="1">
    <citation type="submission" date="2019-09" db="EMBL/GenBank/DDBJ databases">
        <title>Distinct polysaccharide growth profiles of human intestinal Prevotella copri isolates.</title>
        <authorList>
            <person name="Fehlner-Peach H."/>
            <person name="Magnabosco C."/>
            <person name="Raghavan V."/>
            <person name="Scher J.U."/>
            <person name="Tett A."/>
            <person name="Cox L.M."/>
            <person name="Gottsegen C."/>
            <person name="Watters A."/>
            <person name="Wiltshire- Gordon J.D."/>
            <person name="Segata N."/>
            <person name="Bonneau R."/>
            <person name="Littman D.R."/>
        </authorList>
    </citation>
    <scope>NUCLEOTIDE SEQUENCE [LARGE SCALE GENOMIC DNA]</scope>
    <source>
        <strain evidence="8">iA622</strain>
    </source>
</reference>
<dbReference type="GO" id="GO:0008930">
    <property type="term" value="F:methylthioadenosine nucleosidase activity"/>
    <property type="evidence" value="ECO:0007669"/>
    <property type="project" value="InterPro"/>
</dbReference>
<evidence type="ECO:0000256" key="2">
    <source>
        <dbReference type="ARBA" id="ARBA00011974"/>
    </source>
</evidence>
<evidence type="ECO:0000256" key="5">
    <source>
        <dbReference type="ARBA" id="ARBA00023167"/>
    </source>
</evidence>
<dbReference type="AlphaFoldDB" id="A0A6G1U1P9"/>
<comment type="caution">
    <text evidence="7">The sequence shown here is derived from an EMBL/GenBank/DDBJ whole genome shotgun (WGS) entry which is preliminary data.</text>
</comment>
<comment type="pathway">
    <text evidence="1">Amino-acid biosynthesis; L-methionine biosynthesis via salvage pathway; S-methyl-5-thio-alpha-D-ribose 1-phosphate from S-methyl-5'-thioadenosine (hydrolase route): step 1/2.</text>
</comment>
<keyword evidence="4 7" id="KW-0378">Hydrolase</keyword>
<dbReference type="GO" id="GO:0008782">
    <property type="term" value="F:adenosylhomocysteine nucleosidase activity"/>
    <property type="evidence" value="ECO:0007669"/>
    <property type="project" value="UniProtKB-EC"/>
</dbReference>
<dbReference type="InterPro" id="IPR035994">
    <property type="entry name" value="Nucleoside_phosphorylase_sf"/>
</dbReference>
<dbReference type="NCBIfam" id="TIGR01704">
    <property type="entry name" value="MTA_SAH-Nsdase"/>
    <property type="match status" value="1"/>
</dbReference>
<dbReference type="UniPathway" id="UPA00904">
    <property type="reaction ID" value="UER00871"/>
</dbReference>
<dbReference type="GO" id="GO:0005829">
    <property type="term" value="C:cytosol"/>
    <property type="evidence" value="ECO:0007669"/>
    <property type="project" value="TreeGrafter"/>
</dbReference>
<dbReference type="EMBL" id="VZCB01000079">
    <property type="protein sequence ID" value="MQN81336.1"/>
    <property type="molecule type" value="Genomic_DNA"/>
</dbReference>
<dbReference type="GO" id="GO:0019284">
    <property type="term" value="P:L-methionine salvage from S-adenosylmethionine"/>
    <property type="evidence" value="ECO:0007669"/>
    <property type="project" value="TreeGrafter"/>
</dbReference>
<dbReference type="NCBIfam" id="NF004079">
    <property type="entry name" value="PRK05584.1"/>
    <property type="match status" value="1"/>
</dbReference>
<dbReference type="PANTHER" id="PTHR46832">
    <property type="entry name" value="5'-METHYLTHIOADENOSINE/S-ADENOSYLHOMOCYSTEINE NUCLEOSIDASE"/>
    <property type="match status" value="1"/>
</dbReference>
<dbReference type="PANTHER" id="PTHR46832:SF1">
    <property type="entry name" value="5'-METHYLTHIOADENOSINE_S-ADENOSYLHOMOCYSTEINE NUCLEOSIDASE"/>
    <property type="match status" value="1"/>
</dbReference>
<dbReference type="RefSeq" id="WP_153124451.1">
    <property type="nucleotide sequence ID" value="NZ_VZCB01000079.1"/>
</dbReference>
<proteinExistence type="predicted"/>
<protein>
    <recommendedName>
        <fullName evidence="2">adenosylhomocysteine nucleosidase</fullName>
        <ecNumber evidence="2">3.2.2.9</ecNumber>
    </recommendedName>
</protein>
<sequence length="232" mass="25838">MRIGIIVAMDKEFTQLKTLLTESQTERKNHKDFVIGKIGENEVVMQQCGIGKVNSAIGAVEMIDNYHPDLVISSGVAGGADINLNVTEVVVATNCVYHDAYCGDECEYGQILGMPATFKTPKEYVEKALAINELPDNQHPKIHAGQIVSGEWFVDSKEKMHSILEHFPHAMAVDMESCSIAQTCHIYKTPFISFRIISDVPLKDTKAQQYFDFWAKMAEGSFNVTKAFLESL</sequence>
<dbReference type="CDD" id="cd09008">
    <property type="entry name" value="MTAN"/>
    <property type="match status" value="1"/>
</dbReference>
<dbReference type="InterPro" id="IPR000845">
    <property type="entry name" value="Nucleoside_phosphorylase_d"/>
</dbReference>
<dbReference type="InterPro" id="IPR010049">
    <property type="entry name" value="MTA_SAH_Nsdase"/>
</dbReference>
<dbReference type="EC" id="3.2.2.9" evidence="2"/>
<evidence type="ECO:0000256" key="3">
    <source>
        <dbReference type="ARBA" id="ARBA00022605"/>
    </source>
</evidence>
<keyword evidence="5" id="KW-0486">Methionine biosynthesis</keyword>
<keyword evidence="7" id="KW-0326">Glycosidase</keyword>
<dbReference type="Proteomes" id="UP000480425">
    <property type="component" value="Unassembled WGS sequence"/>
</dbReference>
<evidence type="ECO:0000256" key="4">
    <source>
        <dbReference type="ARBA" id="ARBA00022801"/>
    </source>
</evidence>
<evidence type="ECO:0000259" key="6">
    <source>
        <dbReference type="Pfam" id="PF01048"/>
    </source>
</evidence>
<evidence type="ECO:0000313" key="8">
    <source>
        <dbReference type="Proteomes" id="UP000480425"/>
    </source>
</evidence>
<dbReference type="OrthoDB" id="9792278at2"/>
<organism evidence="7 8">
    <name type="scientific">Segatella copri</name>
    <dbReference type="NCBI Taxonomy" id="165179"/>
    <lineage>
        <taxon>Bacteria</taxon>
        <taxon>Pseudomonadati</taxon>
        <taxon>Bacteroidota</taxon>
        <taxon>Bacteroidia</taxon>
        <taxon>Bacteroidales</taxon>
        <taxon>Prevotellaceae</taxon>
        <taxon>Segatella</taxon>
    </lineage>
</organism>
<gene>
    <name evidence="7" type="ORF">F7D73_10330</name>
</gene>
<dbReference type="Pfam" id="PF01048">
    <property type="entry name" value="PNP_UDP_1"/>
    <property type="match status" value="1"/>
</dbReference>
<dbReference type="SUPFAM" id="SSF53167">
    <property type="entry name" value="Purine and uridine phosphorylases"/>
    <property type="match status" value="1"/>
</dbReference>
<name>A0A6G1U1P9_9BACT</name>
<feature type="domain" description="Nucleoside phosphorylase" evidence="6">
    <location>
        <begin position="2"/>
        <end position="229"/>
    </location>
</feature>
<dbReference type="Gene3D" id="3.40.50.1580">
    <property type="entry name" value="Nucleoside phosphorylase domain"/>
    <property type="match status" value="1"/>
</dbReference>
<accession>A0A6G1U1P9</accession>